<protein>
    <submittedName>
        <fullName evidence="1">Uncharacterized protein</fullName>
    </submittedName>
</protein>
<accession>A0AAV4NYW7</accession>
<dbReference type="Proteomes" id="UP001054945">
    <property type="component" value="Unassembled WGS sequence"/>
</dbReference>
<evidence type="ECO:0000313" key="1">
    <source>
        <dbReference type="EMBL" id="GIX88940.1"/>
    </source>
</evidence>
<name>A0AAV4NYW7_CAEEX</name>
<organism evidence="1 2">
    <name type="scientific">Caerostris extrusa</name>
    <name type="common">Bark spider</name>
    <name type="synonym">Caerostris bankana</name>
    <dbReference type="NCBI Taxonomy" id="172846"/>
    <lineage>
        <taxon>Eukaryota</taxon>
        <taxon>Metazoa</taxon>
        <taxon>Ecdysozoa</taxon>
        <taxon>Arthropoda</taxon>
        <taxon>Chelicerata</taxon>
        <taxon>Arachnida</taxon>
        <taxon>Araneae</taxon>
        <taxon>Araneomorphae</taxon>
        <taxon>Entelegynae</taxon>
        <taxon>Araneoidea</taxon>
        <taxon>Araneidae</taxon>
        <taxon>Caerostris</taxon>
    </lineage>
</organism>
<evidence type="ECO:0000313" key="2">
    <source>
        <dbReference type="Proteomes" id="UP001054945"/>
    </source>
</evidence>
<dbReference type="AlphaFoldDB" id="A0AAV4NYW7"/>
<keyword evidence="2" id="KW-1185">Reference proteome</keyword>
<gene>
    <name evidence="1" type="ORF">CEXT_783641</name>
</gene>
<reference evidence="1 2" key="1">
    <citation type="submission" date="2021-06" db="EMBL/GenBank/DDBJ databases">
        <title>Caerostris extrusa draft genome.</title>
        <authorList>
            <person name="Kono N."/>
            <person name="Arakawa K."/>
        </authorList>
    </citation>
    <scope>NUCLEOTIDE SEQUENCE [LARGE SCALE GENOMIC DNA]</scope>
</reference>
<comment type="caution">
    <text evidence="1">The sequence shown here is derived from an EMBL/GenBank/DDBJ whole genome shotgun (WGS) entry which is preliminary data.</text>
</comment>
<sequence>MKYAWDRREEGFNISSNLWRGTLIADPEGKTVVAGTTTHFVTLLDFVAPPNFRHHAGNPNNHSLFHVLQFQAPQANEPLFDIVNKP</sequence>
<dbReference type="EMBL" id="BPLR01021374">
    <property type="protein sequence ID" value="GIX88940.1"/>
    <property type="molecule type" value="Genomic_DNA"/>
</dbReference>
<proteinExistence type="predicted"/>